<dbReference type="Proteomes" id="UP001141950">
    <property type="component" value="Unassembled WGS sequence"/>
</dbReference>
<feature type="domain" description="SLH" evidence="2">
    <location>
        <begin position="34"/>
        <end position="101"/>
    </location>
</feature>
<keyword evidence="1" id="KW-0732">Signal</keyword>
<proteinExistence type="predicted"/>
<evidence type="ECO:0000313" key="4">
    <source>
        <dbReference type="Proteomes" id="UP001141950"/>
    </source>
</evidence>
<dbReference type="AlphaFoldDB" id="A0A9X2SC75"/>
<name>A0A9X2SC75_9BACL</name>
<sequence>MKKLYIAATAFLTAALAILPMNMGRLQAAEETDMSIYFPTDIEEHWAYDEMDDFVVADLLKGYKDAQGNVTVKPDNQITRAEFVALLVRALGLTSSASGKTFADVPSDKWYYEPIRIASSLGVVNGVSDTDFGPNKLINRGDIATMVVRAFDSTVPFGTEAGQLEFDDVPMYYATEFIMDAHAAGIVNGVKDREFKPFANAKRAEAVVMLQRALDLQKGDVPNGETLKAIITEAEKQENEAINNGTISALDELYPEYYTAFQLLANRAYGDVLQELANEGYKMSVVETGTRNFEVTFASNRFAIVESTGGAYRFTYEVDGEQSVEEEPNDGLYYLKKTEDNSWKVYAIYK</sequence>
<organism evidence="3 4">
    <name type="scientific">Paenibacillus soyae</name>
    <dbReference type="NCBI Taxonomy" id="2969249"/>
    <lineage>
        <taxon>Bacteria</taxon>
        <taxon>Bacillati</taxon>
        <taxon>Bacillota</taxon>
        <taxon>Bacilli</taxon>
        <taxon>Bacillales</taxon>
        <taxon>Paenibacillaceae</taxon>
        <taxon>Paenibacillus</taxon>
    </lineage>
</organism>
<protein>
    <submittedName>
        <fullName evidence="3">S-layer homology domain-containing protein</fullName>
    </submittedName>
</protein>
<evidence type="ECO:0000256" key="1">
    <source>
        <dbReference type="SAM" id="SignalP"/>
    </source>
</evidence>
<evidence type="ECO:0000259" key="2">
    <source>
        <dbReference type="PROSITE" id="PS51272"/>
    </source>
</evidence>
<dbReference type="PANTHER" id="PTHR43308">
    <property type="entry name" value="OUTER MEMBRANE PROTEIN ALPHA-RELATED"/>
    <property type="match status" value="1"/>
</dbReference>
<gene>
    <name evidence="3" type="ORF">NQZ67_29235</name>
</gene>
<feature type="domain" description="SLH" evidence="2">
    <location>
        <begin position="102"/>
        <end position="160"/>
    </location>
</feature>
<dbReference type="Pfam" id="PF00395">
    <property type="entry name" value="SLH"/>
    <property type="match status" value="3"/>
</dbReference>
<reference evidence="3" key="1">
    <citation type="submission" date="2022-08" db="EMBL/GenBank/DDBJ databases">
        <title>The genomic sequence of strain Paenibacillus sp. SCIV0701.</title>
        <authorList>
            <person name="Zhao H."/>
        </authorList>
    </citation>
    <scope>NUCLEOTIDE SEQUENCE</scope>
    <source>
        <strain evidence="3">SCIV0701</strain>
    </source>
</reference>
<dbReference type="PANTHER" id="PTHR43308:SF5">
    <property type="entry name" value="S-LAYER PROTEIN _ PEPTIDOGLYCAN ENDO-BETA-N-ACETYLGLUCOSAMINIDASE"/>
    <property type="match status" value="1"/>
</dbReference>
<feature type="signal peptide" evidence="1">
    <location>
        <begin position="1"/>
        <end position="28"/>
    </location>
</feature>
<dbReference type="PROSITE" id="PS51272">
    <property type="entry name" value="SLH"/>
    <property type="match status" value="3"/>
</dbReference>
<dbReference type="EMBL" id="JANIPJ010000038">
    <property type="protein sequence ID" value="MCR2807966.1"/>
    <property type="molecule type" value="Genomic_DNA"/>
</dbReference>
<feature type="chain" id="PRO_5040897234" evidence="1">
    <location>
        <begin position="29"/>
        <end position="350"/>
    </location>
</feature>
<dbReference type="InterPro" id="IPR051465">
    <property type="entry name" value="Cell_Envelope_Struct_Comp"/>
</dbReference>
<comment type="caution">
    <text evidence="3">The sequence shown here is derived from an EMBL/GenBank/DDBJ whole genome shotgun (WGS) entry which is preliminary data.</text>
</comment>
<feature type="domain" description="SLH" evidence="2">
    <location>
        <begin position="161"/>
        <end position="224"/>
    </location>
</feature>
<keyword evidence="4" id="KW-1185">Reference proteome</keyword>
<evidence type="ECO:0000313" key="3">
    <source>
        <dbReference type="EMBL" id="MCR2807966.1"/>
    </source>
</evidence>
<dbReference type="RefSeq" id="WP_257452942.1">
    <property type="nucleotide sequence ID" value="NZ_JANIPJ010000038.1"/>
</dbReference>
<dbReference type="InterPro" id="IPR001119">
    <property type="entry name" value="SLH_dom"/>
</dbReference>
<accession>A0A9X2SC75</accession>